<accession>A0A366J9E4</accession>
<dbReference type="Proteomes" id="UP000252792">
    <property type="component" value="Unassembled WGS sequence"/>
</dbReference>
<evidence type="ECO:0000313" key="2">
    <source>
        <dbReference type="Proteomes" id="UP000252792"/>
    </source>
</evidence>
<keyword evidence="2" id="KW-1185">Reference proteome</keyword>
<dbReference type="AlphaFoldDB" id="A0A366J9E4"/>
<sequence length="56" mass="6115">MESYIDFGGEVCEVHHITGEVIECSRFQEARTNGSVSGGSVQINGRYVDVTPPSIR</sequence>
<gene>
    <name evidence="1" type="ORF">DFP80_106212</name>
</gene>
<evidence type="ECO:0000313" key="1">
    <source>
        <dbReference type="EMBL" id="RBP83563.1"/>
    </source>
</evidence>
<reference evidence="1 2" key="1">
    <citation type="submission" date="2018-06" db="EMBL/GenBank/DDBJ databases">
        <title>Genomic Encyclopedia of Type Strains, Phase III (KMG-III): the genomes of soil and plant-associated and newly described type strains.</title>
        <authorList>
            <person name="Whitman W."/>
        </authorList>
    </citation>
    <scope>NUCLEOTIDE SEQUENCE [LARGE SCALE GENOMIC DNA]</scope>
    <source>
        <strain evidence="1 2">CECT 7377</strain>
    </source>
</reference>
<proteinExistence type="predicted"/>
<name>A0A366J9E4_9GAMM</name>
<organism evidence="1 2">
    <name type="scientific">Marinomonas rhizomae</name>
    <dbReference type="NCBI Taxonomy" id="491948"/>
    <lineage>
        <taxon>Bacteria</taxon>
        <taxon>Pseudomonadati</taxon>
        <taxon>Pseudomonadota</taxon>
        <taxon>Gammaproteobacteria</taxon>
        <taxon>Oceanospirillales</taxon>
        <taxon>Oceanospirillaceae</taxon>
        <taxon>Marinomonas</taxon>
    </lineage>
</organism>
<dbReference type="EMBL" id="QNSE01000006">
    <property type="protein sequence ID" value="RBP83563.1"/>
    <property type="molecule type" value="Genomic_DNA"/>
</dbReference>
<comment type="caution">
    <text evidence="1">The sequence shown here is derived from an EMBL/GenBank/DDBJ whole genome shotgun (WGS) entry which is preliminary data.</text>
</comment>
<protein>
    <submittedName>
        <fullName evidence="1">Uncharacterized protein</fullName>
    </submittedName>
</protein>